<reference evidence="3" key="2">
    <citation type="submission" date="2017-02" db="UniProtKB">
        <authorList>
            <consortium name="WormBaseParasite"/>
        </authorList>
    </citation>
    <scope>IDENTIFICATION</scope>
</reference>
<dbReference type="AlphaFoldDB" id="A0A0K0CVG0"/>
<evidence type="ECO:0000313" key="3">
    <source>
        <dbReference type="WBParaSite" id="ACAC_0000131101-mRNA-1"/>
    </source>
</evidence>
<accession>A0A0K0CVG0</accession>
<organism evidence="2 3">
    <name type="scientific">Angiostrongylus cantonensis</name>
    <name type="common">Rat lungworm</name>
    <dbReference type="NCBI Taxonomy" id="6313"/>
    <lineage>
        <taxon>Eukaryota</taxon>
        <taxon>Metazoa</taxon>
        <taxon>Ecdysozoa</taxon>
        <taxon>Nematoda</taxon>
        <taxon>Chromadorea</taxon>
        <taxon>Rhabditida</taxon>
        <taxon>Rhabditina</taxon>
        <taxon>Rhabditomorpha</taxon>
        <taxon>Strongyloidea</taxon>
        <taxon>Metastrongylidae</taxon>
        <taxon>Angiostrongylus</taxon>
    </lineage>
</organism>
<sequence length="86" mass="9619">MKQYHRFDSPKETKNWTNDDYHNACVGWVKSAEKPACKRKLTYLISDKSTFVECLSSSEEASSASRGMRHHFTDGGDSSLTAPSDG</sequence>
<proteinExistence type="predicted"/>
<name>A0A0K0CVG0_ANGCA</name>
<keyword evidence="2" id="KW-1185">Reference proteome</keyword>
<evidence type="ECO:0000256" key="1">
    <source>
        <dbReference type="SAM" id="MobiDB-lite"/>
    </source>
</evidence>
<evidence type="ECO:0000313" key="2">
    <source>
        <dbReference type="Proteomes" id="UP000035642"/>
    </source>
</evidence>
<protein>
    <submittedName>
        <fullName evidence="3">Uncharacterized protein</fullName>
    </submittedName>
</protein>
<reference evidence="2" key="1">
    <citation type="submission" date="2012-09" db="EMBL/GenBank/DDBJ databases">
        <authorList>
            <person name="Martin A.A."/>
        </authorList>
    </citation>
    <scope>NUCLEOTIDE SEQUENCE</scope>
</reference>
<feature type="region of interest" description="Disordered" evidence="1">
    <location>
        <begin position="63"/>
        <end position="86"/>
    </location>
</feature>
<dbReference type="Proteomes" id="UP000035642">
    <property type="component" value="Unassembled WGS sequence"/>
</dbReference>
<feature type="compositionally biased region" description="Polar residues" evidence="1">
    <location>
        <begin position="76"/>
        <end position="86"/>
    </location>
</feature>
<dbReference type="WBParaSite" id="ACAC_0000131101-mRNA-1">
    <property type="protein sequence ID" value="ACAC_0000131101-mRNA-1"/>
    <property type="gene ID" value="ACAC_0000131101"/>
</dbReference>